<organism evidence="14 15">
    <name type="scientific">Punica granatum</name>
    <name type="common">Pomegranate</name>
    <dbReference type="NCBI Taxonomy" id="22663"/>
    <lineage>
        <taxon>Eukaryota</taxon>
        <taxon>Viridiplantae</taxon>
        <taxon>Streptophyta</taxon>
        <taxon>Embryophyta</taxon>
        <taxon>Tracheophyta</taxon>
        <taxon>Spermatophyta</taxon>
        <taxon>Magnoliopsida</taxon>
        <taxon>eudicotyledons</taxon>
        <taxon>Gunneridae</taxon>
        <taxon>Pentapetalae</taxon>
        <taxon>rosids</taxon>
        <taxon>malvids</taxon>
        <taxon>Myrtales</taxon>
        <taxon>Lythraceae</taxon>
        <taxon>Punica</taxon>
    </lineage>
</organism>
<keyword evidence="5 10" id="KW-0547">Nucleotide-binding</keyword>
<dbReference type="GO" id="GO:1902065">
    <property type="term" value="P:response to L-glutamate"/>
    <property type="evidence" value="ECO:0007669"/>
    <property type="project" value="UniProtKB-ARBA"/>
</dbReference>
<comment type="similarity">
    <text evidence="1">Belongs to the protein kinase superfamily. STE Ser/Thr protein kinase family. MAP kinase kinase kinase subfamily.</text>
</comment>
<dbReference type="AlphaFoldDB" id="A0A218XW04"/>
<dbReference type="FunFam" id="1.10.510.10:FF:000359">
    <property type="entry name" value="Mitogen-activated protein kinase 1, putative, expressed"/>
    <property type="match status" value="1"/>
</dbReference>
<dbReference type="SUPFAM" id="SSF56112">
    <property type="entry name" value="Protein kinase-like (PK-like)"/>
    <property type="match status" value="1"/>
</dbReference>
<evidence type="ECO:0000313" key="15">
    <source>
        <dbReference type="Proteomes" id="UP000197138"/>
    </source>
</evidence>
<evidence type="ECO:0000256" key="1">
    <source>
        <dbReference type="ARBA" id="ARBA00006529"/>
    </source>
</evidence>
<evidence type="ECO:0000256" key="9">
    <source>
        <dbReference type="ARBA" id="ARBA00048329"/>
    </source>
</evidence>
<evidence type="ECO:0000313" key="14">
    <source>
        <dbReference type="EMBL" id="OWM88452.1"/>
    </source>
</evidence>
<dbReference type="GO" id="GO:0005524">
    <property type="term" value="F:ATP binding"/>
    <property type="evidence" value="ECO:0007669"/>
    <property type="project" value="UniProtKB-UniRule"/>
</dbReference>
<dbReference type="EC" id="2.7.11.25" evidence="2"/>
<accession>A0A218XW04</accession>
<dbReference type="GO" id="GO:0005737">
    <property type="term" value="C:cytoplasm"/>
    <property type="evidence" value="ECO:0007669"/>
    <property type="project" value="TreeGrafter"/>
</dbReference>
<comment type="catalytic activity">
    <reaction evidence="8">
        <text>L-threonyl-[protein] + ATP = O-phospho-L-threonyl-[protein] + ADP + H(+)</text>
        <dbReference type="Rhea" id="RHEA:46608"/>
        <dbReference type="Rhea" id="RHEA-COMP:11060"/>
        <dbReference type="Rhea" id="RHEA-COMP:11605"/>
        <dbReference type="ChEBI" id="CHEBI:15378"/>
        <dbReference type="ChEBI" id="CHEBI:30013"/>
        <dbReference type="ChEBI" id="CHEBI:30616"/>
        <dbReference type="ChEBI" id="CHEBI:61977"/>
        <dbReference type="ChEBI" id="CHEBI:456216"/>
        <dbReference type="EC" id="2.7.11.25"/>
    </reaction>
</comment>
<dbReference type="Proteomes" id="UP000197138">
    <property type="component" value="Unassembled WGS sequence"/>
</dbReference>
<keyword evidence="4" id="KW-0808">Transferase</keyword>
<dbReference type="PROSITE" id="PS50011">
    <property type="entry name" value="PROTEIN_KINASE_DOM"/>
    <property type="match status" value="1"/>
</dbReference>
<dbReference type="Gene3D" id="1.10.510.10">
    <property type="entry name" value="Transferase(Phosphotransferase) domain 1"/>
    <property type="match status" value="1"/>
</dbReference>
<dbReference type="InterPro" id="IPR000719">
    <property type="entry name" value="Prot_kinase_dom"/>
</dbReference>
<evidence type="ECO:0000256" key="3">
    <source>
        <dbReference type="ARBA" id="ARBA00022527"/>
    </source>
</evidence>
<evidence type="ECO:0000256" key="2">
    <source>
        <dbReference type="ARBA" id="ARBA00012406"/>
    </source>
</evidence>
<dbReference type="PROSITE" id="PS00107">
    <property type="entry name" value="PROTEIN_KINASE_ATP"/>
    <property type="match status" value="1"/>
</dbReference>
<feature type="domain" description="Protein kinase" evidence="13">
    <location>
        <begin position="88"/>
        <end position="351"/>
    </location>
</feature>
<name>A0A218XW04_PUNGR</name>
<dbReference type="Pfam" id="PF00069">
    <property type="entry name" value="Pkinase"/>
    <property type="match status" value="1"/>
</dbReference>
<evidence type="ECO:0000256" key="11">
    <source>
        <dbReference type="RuleBase" id="RU000304"/>
    </source>
</evidence>
<evidence type="ECO:0000256" key="8">
    <source>
        <dbReference type="ARBA" id="ARBA00047559"/>
    </source>
</evidence>
<gene>
    <name evidence="14" type="ORF">CDL15_Pgr003864</name>
</gene>
<protein>
    <recommendedName>
        <fullName evidence="2">mitogen-activated protein kinase kinase kinase</fullName>
        <ecNumber evidence="2">2.7.11.25</ecNumber>
    </recommendedName>
</protein>
<comment type="caution">
    <text evidence="14">The sequence shown here is derived from an EMBL/GenBank/DDBJ whole genome shotgun (WGS) entry which is preliminary data.</text>
</comment>
<sequence>MAPGSCGTSASKSSSYNRSGSGNGLNGPTLSLDLRAVRIESIRSSDDDFGSPRLMIHANDGARGSVAIPESVKSISPDGRFKRNITYWQKGDLLGRGSFGIVYEGISDDGFFLAVKEVSLLDEGHRGRTSISHLEREIALLSELEHENIVTLAFVVILVIFPLNLWSTQDESTLYIFLELISKGSLEKIYRKYPLQDSQVSAYTRQILRGLKYLHDNNVVHRDIKCANILVDANGSAKLADFGLAKTIKDVNSCQGTANWMAPEVVSCSKTPYGLPADIWSLGCTVLEMLTRQIPYSHLEWFQALLRIESGKLPKIPHSLSRDARDFVKQCLRVNPVDRPTAAQLLDHPFVKRPLSNSPTSPLTIDSPDL</sequence>
<comment type="catalytic activity">
    <reaction evidence="9">
        <text>L-seryl-[protein] + ATP = O-phospho-L-seryl-[protein] + ADP + H(+)</text>
        <dbReference type="Rhea" id="RHEA:17989"/>
        <dbReference type="Rhea" id="RHEA-COMP:9863"/>
        <dbReference type="Rhea" id="RHEA-COMP:11604"/>
        <dbReference type="ChEBI" id="CHEBI:15378"/>
        <dbReference type="ChEBI" id="CHEBI:29999"/>
        <dbReference type="ChEBI" id="CHEBI:30616"/>
        <dbReference type="ChEBI" id="CHEBI:83421"/>
        <dbReference type="ChEBI" id="CHEBI:456216"/>
        <dbReference type="EC" id="2.7.11.25"/>
    </reaction>
</comment>
<dbReference type="PANTHER" id="PTHR48016">
    <property type="entry name" value="MAP KINASE KINASE KINASE SSK2-RELATED-RELATED"/>
    <property type="match status" value="1"/>
</dbReference>
<feature type="binding site" evidence="10">
    <location>
        <position position="116"/>
    </location>
    <ligand>
        <name>ATP</name>
        <dbReference type="ChEBI" id="CHEBI:30616"/>
    </ligand>
</feature>
<reference evidence="15" key="1">
    <citation type="journal article" date="2017" name="Plant J.">
        <title>The pomegranate (Punica granatum L.) genome and the genomics of punicalagin biosynthesis.</title>
        <authorList>
            <person name="Qin G."/>
            <person name="Xu C."/>
            <person name="Ming R."/>
            <person name="Tang H."/>
            <person name="Guyot R."/>
            <person name="Kramer E.M."/>
            <person name="Hu Y."/>
            <person name="Yi X."/>
            <person name="Qi Y."/>
            <person name="Xu X."/>
            <person name="Gao Z."/>
            <person name="Pan H."/>
            <person name="Jian J."/>
            <person name="Tian Y."/>
            <person name="Yue Z."/>
            <person name="Xu Y."/>
        </authorList>
    </citation>
    <scope>NUCLEOTIDE SEQUENCE [LARGE SCALE GENOMIC DNA]</scope>
    <source>
        <strain evidence="15">cv. Dabenzi</strain>
    </source>
</reference>
<keyword evidence="7 10" id="KW-0067">ATP-binding</keyword>
<evidence type="ECO:0000256" key="12">
    <source>
        <dbReference type="SAM" id="MobiDB-lite"/>
    </source>
</evidence>
<dbReference type="InterPro" id="IPR017441">
    <property type="entry name" value="Protein_kinase_ATP_BS"/>
</dbReference>
<dbReference type="PROSITE" id="PS00108">
    <property type="entry name" value="PROTEIN_KINASE_ST"/>
    <property type="match status" value="1"/>
</dbReference>
<dbReference type="EMBL" id="MTKT01000797">
    <property type="protein sequence ID" value="OWM88452.1"/>
    <property type="molecule type" value="Genomic_DNA"/>
</dbReference>
<dbReference type="GO" id="GO:0004709">
    <property type="term" value="F:MAP kinase kinase kinase activity"/>
    <property type="evidence" value="ECO:0007669"/>
    <property type="project" value="UniProtKB-EC"/>
</dbReference>
<evidence type="ECO:0000256" key="6">
    <source>
        <dbReference type="ARBA" id="ARBA00022777"/>
    </source>
</evidence>
<feature type="region of interest" description="Disordered" evidence="12">
    <location>
        <begin position="1"/>
        <end position="22"/>
    </location>
</feature>
<evidence type="ECO:0000256" key="4">
    <source>
        <dbReference type="ARBA" id="ARBA00022679"/>
    </source>
</evidence>
<feature type="compositionally biased region" description="Low complexity" evidence="12">
    <location>
        <begin position="1"/>
        <end position="20"/>
    </location>
</feature>
<dbReference type="PANTHER" id="PTHR48016:SF29">
    <property type="entry name" value="MITOGEN-ACTIVATED PROTEIN KINASE KINASE KINASE 1-RELATED"/>
    <property type="match status" value="1"/>
</dbReference>
<dbReference type="SMART" id="SM00220">
    <property type="entry name" value="S_TKc"/>
    <property type="match status" value="1"/>
</dbReference>
<keyword evidence="6" id="KW-0418">Kinase</keyword>
<dbReference type="InterPro" id="IPR050538">
    <property type="entry name" value="MAP_kinase_kinase_kinase"/>
</dbReference>
<evidence type="ECO:0000259" key="13">
    <source>
        <dbReference type="PROSITE" id="PS50011"/>
    </source>
</evidence>
<dbReference type="InterPro" id="IPR008271">
    <property type="entry name" value="Ser/Thr_kinase_AS"/>
</dbReference>
<evidence type="ECO:0000256" key="5">
    <source>
        <dbReference type="ARBA" id="ARBA00022741"/>
    </source>
</evidence>
<proteinExistence type="inferred from homology"/>
<evidence type="ECO:0000256" key="10">
    <source>
        <dbReference type="PROSITE-ProRule" id="PRU10141"/>
    </source>
</evidence>
<keyword evidence="3 11" id="KW-0723">Serine/threonine-protein kinase</keyword>
<evidence type="ECO:0000256" key="7">
    <source>
        <dbReference type="ARBA" id="ARBA00022840"/>
    </source>
</evidence>
<dbReference type="InterPro" id="IPR011009">
    <property type="entry name" value="Kinase-like_dom_sf"/>
</dbReference>